<proteinExistence type="predicted"/>
<dbReference type="InterPro" id="IPR011990">
    <property type="entry name" value="TPR-like_helical_dom_sf"/>
</dbReference>
<organism evidence="1 2">
    <name type="scientific">Mariniplasma anaerobium</name>
    <dbReference type="NCBI Taxonomy" id="2735436"/>
    <lineage>
        <taxon>Bacteria</taxon>
        <taxon>Bacillati</taxon>
        <taxon>Mycoplasmatota</taxon>
        <taxon>Mollicutes</taxon>
        <taxon>Acholeplasmatales</taxon>
        <taxon>Acholeplasmataceae</taxon>
        <taxon>Mariniplasma</taxon>
    </lineage>
</organism>
<evidence type="ECO:0000313" key="1">
    <source>
        <dbReference type="EMBL" id="BCR35862.1"/>
    </source>
</evidence>
<reference evidence="1" key="1">
    <citation type="submission" date="2021-01" db="EMBL/GenBank/DDBJ databases">
        <title>Draft genome sequence of Acholeplasmataceae bacterium strain Mahy22.</title>
        <authorList>
            <person name="Watanabe M."/>
            <person name="Kojima H."/>
            <person name="Fukui M."/>
        </authorList>
    </citation>
    <scope>NUCLEOTIDE SEQUENCE</scope>
    <source>
        <strain evidence="1">Mahy22</strain>
    </source>
</reference>
<keyword evidence="2" id="KW-1185">Reference proteome</keyword>
<dbReference type="KEGG" id="manr:MPAN_007550"/>
<evidence type="ECO:0008006" key="3">
    <source>
        <dbReference type="Google" id="ProtNLM"/>
    </source>
</evidence>
<dbReference type="EMBL" id="AP024412">
    <property type="protein sequence ID" value="BCR35862.1"/>
    <property type="molecule type" value="Genomic_DNA"/>
</dbReference>
<dbReference type="RefSeq" id="WP_176238693.1">
    <property type="nucleotide sequence ID" value="NZ_AP024412.1"/>
</dbReference>
<dbReference type="Proteomes" id="UP000620133">
    <property type="component" value="Chromosome"/>
</dbReference>
<dbReference type="AlphaFoldDB" id="A0A7U9TH17"/>
<gene>
    <name evidence="1" type="ORF">MPAN_007550</name>
</gene>
<name>A0A7U9TH17_9MOLU</name>
<accession>A0A7U9TH17</accession>
<evidence type="ECO:0000313" key="2">
    <source>
        <dbReference type="Proteomes" id="UP000620133"/>
    </source>
</evidence>
<sequence length="310" mass="36577">MKSNTLCIYIERLRIARHISQETFLHEIVSIRQYRRYLKGESDIPFSVISQLTTRLGMKTDTILREFEVAKIEETSKMNNLYNLAVNYDHKKFSELAKTISIDHIIEPTNVLLYKHSIMLNNYYSRKISVEQMRQMSKELVNYPFVLEQGVLNTMELLILTFLIDVLPTEDQTKIIEKITEYLNDSRVIVSGGNEKVLTLILARLAKNSGILESYDQVIKFCNLAINRNKSLISFYIMDYLYYYKSLAYYKLGDQKKFEESLTKCFNILEFEGNETKTKKFINLINDDYNIDFQNYILDLYAKRRIEGKK</sequence>
<dbReference type="Gene3D" id="1.25.40.10">
    <property type="entry name" value="Tetratricopeptide repeat domain"/>
    <property type="match status" value="1"/>
</dbReference>
<protein>
    <recommendedName>
        <fullName evidence="3">HTH cro/C1-type domain-containing protein</fullName>
    </recommendedName>
</protein>